<evidence type="ECO:0000256" key="2">
    <source>
        <dbReference type="ARBA" id="ARBA00007255"/>
    </source>
</evidence>
<keyword evidence="5 10" id="KW-0999">Mitochondrion inner membrane</keyword>
<comment type="function">
    <text evidence="10">Lyase that catalyzes the covalent linking of the heme group to the cytochrome C apoprotein to produce the mature functional cytochrome.</text>
</comment>
<keyword evidence="3 10" id="KW-0349">Heme</keyword>
<comment type="subcellular location">
    <subcellularLocation>
        <location evidence="1 10">Mitochondrion inner membrane</location>
    </subcellularLocation>
</comment>
<dbReference type="EC" id="4.4.1.17" evidence="10"/>
<keyword evidence="9 10" id="KW-0456">Lyase</keyword>
<evidence type="ECO:0000256" key="4">
    <source>
        <dbReference type="ARBA" id="ARBA00022723"/>
    </source>
</evidence>
<evidence type="ECO:0000313" key="13">
    <source>
        <dbReference type="Proteomes" id="UP001212841"/>
    </source>
</evidence>
<evidence type="ECO:0000256" key="9">
    <source>
        <dbReference type="ARBA" id="ARBA00023239"/>
    </source>
</evidence>
<feature type="compositionally biased region" description="Basic and acidic residues" evidence="11">
    <location>
        <begin position="61"/>
        <end position="76"/>
    </location>
</feature>
<evidence type="ECO:0000313" key="12">
    <source>
        <dbReference type="EMBL" id="KAJ3054344.1"/>
    </source>
</evidence>
<gene>
    <name evidence="12" type="ORF">HK097_002067</name>
</gene>
<evidence type="ECO:0000256" key="5">
    <source>
        <dbReference type="ARBA" id="ARBA00022792"/>
    </source>
</evidence>
<dbReference type="GO" id="GO:0004408">
    <property type="term" value="F:holocytochrome-c synthase activity"/>
    <property type="evidence" value="ECO:0007669"/>
    <property type="project" value="UniProtKB-EC"/>
</dbReference>
<dbReference type="PANTHER" id="PTHR12743:SF0">
    <property type="entry name" value="HOLOCYTOCHROME C-TYPE SYNTHASE"/>
    <property type="match status" value="1"/>
</dbReference>
<dbReference type="EMBL" id="JADGJD010000143">
    <property type="protein sequence ID" value="KAJ3054344.1"/>
    <property type="molecule type" value="Genomic_DNA"/>
</dbReference>
<evidence type="ECO:0000256" key="10">
    <source>
        <dbReference type="RuleBase" id="RU363130"/>
    </source>
</evidence>
<evidence type="ECO:0000256" key="3">
    <source>
        <dbReference type="ARBA" id="ARBA00022617"/>
    </source>
</evidence>
<organism evidence="12 13">
    <name type="scientific">Rhizophlyctis rosea</name>
    <dbReference type="NCBI Taxonomy" id="64517"/>
    <lineage>
        <taxon>Eukaryota</taxon>
        <taxon>Fungi</taxon>
        <taxon>Fungi incertae sedis</taxon>
        <taxon>Chytridiomycota</taxon>
        <taxon>Chytridiomycota incertae sedis</taxon>
        <taxon>Chytridiomycetes</taxon>
        <taxon>Rhizophlyctidales</taxon>
        <taxon>Rhizophlyctidaceae</taxon>
        <taxon>Rhizophlyctis</taxon>
    </lineage>
</organism>
<dbReference type="Proteomes" id="UP001212841">
    <property type="component" value="Unassembled WGS sequence"/>
</dbReference>
<name>A0AAD5SFR4_9FUNG</name>
<reference evidence="12" key="1">
    <citation type="submission" date="2020-05" db="EMBL/GenBank/DDBJ databases">
        <title>Phylogenomic resolution of chytrid fungi.</title>
        <authorList>
            <person name="Stajich J.E."/>
            <person name="Amses K."/>
            <person name="Simmons R."/>
            <person name="Seto K."/>
            <person name="Myers J."/>
            <person name="Bonds A."/>
            <person name="Quandt C.A."/>
            <person name="Barry K."/>
            <person name="Liu P."/>
            <person name="Grigoriev I."/>
            <person name="Longcore J.E."/>
            <person name="James T.Y."/>
        </authorList>
    </citation>
    <scope>NUCLEOTIDE SEQUENCE</scope>
    <source>
        <strain evidence="12">JEL0318</strain>
    </source>
</reference>
<dbReference type="PANTHER" id="PTHR12743">
    <property type="entry name" value="CYTOCHROME C1 HEME LYASE"/>
    <property type="match status" value="1"/>
</dbReference>
<dbReference type="Pfam" id="PF01265">
    <property type="entry name" value="Cyto_heme_lyase"/>
    <property type="match status" value="1"/>
</dbReference>
<evidence type="ECO:0000256" key="11">
    <source>
        <dbReference type="SAM" id="MobiDB-lite"/>
    </source>
</evidence>
<comment type="caution">
    <text evidence="12">The sequence shown here is derived from an EMBL/GenBank/DDBJ whole genome shotgun (WGS) entry which is preliminary data.</text>
</comment>
<evidence type="ECO:0000256" key="6">
    <source>
        <dbReference type="ARBA" id="ARBA00023004"/>
    </source>
</evidence>
<feature type="non-terminal residue" evidence="12">
    <location>
        <position position="130"/>
    </location>
</feature>
<dbReference type="InterPro" id="IPR000511">
    <property type="entry name" value="Holocyt_c/c1_synthase"/>
</dbReference>
<protein>
    <recommendedName>
        <fullName evidence="10">Holocytochrome c-type synthase</fullName>
        <ecNumber evidence="10">4.4.1.17</ecNumber>
    </recommendedName>
</protein>
<keyword evidence="7 10" id="KW-0496">Mitochondrion</keyword>
<keyword evidence="13" id="KW-1185">Reference proteome</keyword>
<keyword evidence="8 10" id="KW-0472">Membrane</keyword>
<comment type="catalytic activity">
    <reaction evidence="10">
        <text>holo-[cytochrome c] = apo-[cytochrome c] + heme b</text>
        <dbReference type="Rhea" id="RHEA:22648"/>
        <dbReference type="Rhea" id="RHEA-COMP:10725"/>
        <dbReference type="Rhea" id="RHEA-COMP:10726"/>
        <dbReference type="ChEBI" id="CHEBI:29950"/>
        <dbReference type="ChEBI" id="CHEBI:60344"/>
        <dbReference type="ChEBI" id="CHEBI:83739"/>
        <dbReference type="EC" id="4.4.1.17"/>
    </reaction>
</comment>
<feature type="region of interest" description="Disordered" evidence="11">
    <location>
        <begin position="1"/>
        <end position="76"/>
    </location>
</feature>
<feature type="compositionally biased region" description="Pro residues" evidence="11">
    <location>
        <begin position="1"/>
        <end position="15"/>
    </location>
</feature>
<dbReference type="GO" id="GO:0005743">
    <property type="term" value="C:mitochondrial inner membrane"/>
    <property type="evidence" value="ECO:0007669"/>
    <property type="project" value="UniProtKB-SubCell"/>
</dbReference>
<keyword evidence="6 10" id="KW-0408">Iron</keyword>
<dbReference type="GO" id="GO:0046872">
    <property type="term" value="F:metal ion binding"/>
    <property type="evidence" value="ECO:0007669"/>
    <property type="project" value="UniProtKB-KW"/>
</dbReference>
<sequence length="130" mass="14543">MSNLPPGHPPVPHDPSNPLASLDANSCPYSAERQEAELNPSNNMPPPNQLPAPGQATPLSTEREKSTIPMGGKHEGNVWVYPSEQMFFNAMRRKNWTPQEDDMGVVVPIHNAVNERAWTQILEWESLHRT</sequence>
<keyword evidence="4 10" id="KW-0479">Metal-binding</keyword>
<comment type="similarity">
    <text evidence="2 10">Belongs to the cytochrome c-type heme lyase family.</text>
</comment>
<evidence type="ECO:0000256" key="1">
    <source>
        <dbReference type="ARBA" id="ARBA00004273"/>
    </source>
</evidence>
<proteinExistence type="inferred from homology"/>
<evidence type="ECO:0000256" key="7">
    <source>
        <dbReference type="ARBA" id="ARBA00023128"/>
    </source>
</evidence>
<evidence type="ECO:0000256" key="8">
    <source>
        <dbReference type="ARBA" id="ARBA00023136"/>
    </source>
</evidence>
<accession>A0AAD5SFR4</accession>
<dbReference type="AlphaFoldDB" id="A0AAD5SFR4"/>